<sequence>MLVGSLPGNLTLFDDYSHHPLPEPPGIQYAPGAWSTAAGRYQILSRYWPHYQRLLGLPDFGPESQDRYAIQQIIEQGAMPDVKAGRVREAVRKCNNIWASLPGSQYGQRTVPYHELIAAYRAAGGRSHADG</sequence>
<dbReference type="Proteomes" id="UP000215999">
    <property type="component" value="Unassembled WGS sequence"/>
</dbReference>
<proteinExistence type="predicted"/>
<dbReference type="Gene3D" id="1.10.530.10">
    <property type="match status" value="1"/>
</dbReference>
<dbReference type="SUPFAM" id="SSF53955">
    <property type="entry name" value="Lysozyme-like"/>
    <property type="match status" value="1"/>
</dbReference>
<keyword evidence="2" id="KW-1185">Reference proteome</keyword>
<evidence type="ECO:0000313" key="1">
    <source>
        <dbReference type="EMBL" id="OZS41309.1"/>
    </source>
</evidence>
<reference evidence="1 2" key="1">
    <citation type="journal article" date="2016" name="Antonie Van Leeuwenhoek">
        <title>Photobacterium sanguinicancri sp. nov. isolated from marine animals.</title>
        <authorList>
            <person name="Gomez-Gil B."/>
            <person name="Roque A."/>
            <person name="Rotllant G."/>
            <person name="Romalde J.L."/>
            <person name="Doce A."/>
            <person name="Eggermont M."/>
            <person name="Defoirdt T."/>
        </authorList>
    </citation>
    <scope>NUCLEOTIDE SEQUENCE [LARGE SCALE GENOMIC DNA]</scope>
    <source>
        <strain evidence="1 2">CAIM 1827</strain>
    </source>
</reference>
<dbReference type="CDD" id="cd00736">
    <property type="entry name" value="lambda_lys-like"/>
    <property type="match status" value="1"/>
</dbReference>
<comment type="caution">
    <text evidence="1">The sequence shown here is derived from an EMBL/GenBank/DDBJ whole genome shotgun (WGS) entry which is preliminary data.</text>
</comment>
<organism evidence="1 2">
    <name type="scientific">Photobacterium sanguinicancri</name>
    <dbReference type="NCBI Taxonomy" id="875932"/>
    <lineage>
        <taxon>Bacteria</taxon>
        <taxon>Pseudomonadati</taxon>
        <taxon>Pseudomonadota</taxon>
        <taxon>Gammaproteobacteria</taxon>
        <taxon>Vibrionales</taxon>
        <taxon>Vibrionaceae</taxon>
        <taxon>Photobacterium</taxon>
    </lineage>
</organism>
<accession>A0ABX4FQQ8</accession>
<name>A0ABX4FQQ8_9GAMM</name>
<evidence type="ECO:0000313" key="2">
    <source>
        <dbReference type="Proteomes" id="UP000215999"/>
    </source>
</evidence>
<gene>
    <name evidence="1" type="ORF">ASV53_24450</name>
</gene>
<dbReference type="InterPro" id="IPR023346">
    <property type="entry name" value="Lysozyme-like_dom_sf"/>
</dbReference>
<protein>
    <recommendedName>
        <fullName evidence="3">Lysozyme</fullName>
    </recommendedName>
</protein>
<dbReference type="EMBL" id="NOIF01000432">
    <property type="protein sequence ID" value="OZS41309.1"/>
    <property type="molecule type" value="Genomic_DNA"/>
</dbReference>
<evidence type="ECO:0008006" key="3">
    <source>
        <dbReference type="Google" id="ProtNLM"/>
    </source>
</evidence>